<dbReference type="InterPro" id="IPR036388">
    <property type="entry name" value="WH-like_DNA-bd_sf"/>
</dbReference>
<dbReference type="STRING" id="288768.SAMEA3906486_04171"/>
<evidence type="ECO:0000313" key="6">
    <source>
        <dbReference type="EMBL" id="SAI72491.1"/>
    </source>
</evidence>
<dbReference type="FunFam" id="1.10.10.10:FF:000001">
    <property type="entry name" value="LysR family transcriptional regulator"/>
    <property type="match status" value="1"/>
</dbReference>
<accession>A0A157SQB7</accession>
<name>A0A157SQB7_9BORD</name>
<dbReference type="SUPFAM" id="SSF46785">
    <property type="entry name" value="Winged helix' DNA-binding domain"/>
    <property type="match status" value="1"/>
</dbReference>
<dbReference type="InterPro" id="IPR000847">
    <property type="entry name" value="LysR_HTH_N"/>
</dbReference>
<sequence>MDLRQLSCFVAVAEELHFGRAAARLRMTQPPLSRQIQLLEQDLQVQLFERSSRSVTLTAAGARLLRDARHLLDLAARTMQTARRTADGEAGELTLGFTAVAAYRLVPSLLMRARQALPEVGIRLREMVSADLGRLLLAGELDVVLARHLPPHQHLRTHLIEREPMILALPAGSPLGRYDAVPLSALHQQPLILYSPNEGRYFHDRVVGALGLADVQPHYVQQAGQTHTLVAMVRAGLGYGLVPDSARELRLEGVEYRPLARQTLHADLYLAWRSRHDNPAVAAFLTHVAGITPKLSQD</sequence>
<protein>
    <submittedName>
        <fullName evidence="6">LysR family transcriptional regulator</fullName>
    </submittedName>
</protein>
<dbReference type="PANTHER" id="PTHR30346">
    <property type="entry name" value="TRANSCRIPTIONAL DUAL REGULATOR HCAR-RELATED"/>
    <property type="match status" value="1"/>
</dbReference>
<reference evidence="6 7" key="1">
    <citation type="submission" date="2016-04" db="EMBL/GenBank/DDBJ databases">
        <authorList>
            <consortium name="Pathogen Informatics"/>
        </authorList>
    </citation>
    <scope>NUCLEOTIDE SEQUENCE [LARGE SCALE GENOMIC DNA]</scope>
    <source>
        <strain evidence="6 7">H050680373</strain>
    </source>
</reference>
<proteinExistence type="inferred from homology"/>
<dbReference type="PROSITE" id="PS50931">
    <property type="entry name" value="HTH_LYSR"/>
    <property type="match status" value="1"/>
</dbReference>
<keyword evidence="7" id="KW-1185">Reference proteome</keyword>
<dbReference type="Gene3D" id="1.10.10.10">
    <property type="entry name" value="Winged helix-like DNA-binding domain superfamily/Winged helix DNA-binding domain"/>
    <property type="match status" value="1"/>
</dbReference>
<evidence type="ECO:0000313" key="7">
    <source>
        <dbReference type="Proteomes" id="UP000076848"/>
    </source>
</evidence>
<dbReference type="EMBL" id="FKIF01000007">
    <property type="protein sequence ID" value="SAI72491.1"/>
    <property type="molecule type" value="Genomic_DNA"/>
</dbReference>
<keyword evidence="3" id="KW-0238">DNA-binding</keyword>
<evidence type="ECO:0000259" key="5">
    <source>
        <dbReference type="PROSITE" id="PS50931"/>
    </source>
</evidence>
<dbReference type="Pfam" id="PF00126">
    <property type="entry name" value="HTH_1"/>
    <property type="match status" value="1"/>
</dbReference>
<organism evidence="6 7">
    <name type="scientific">Bordetella ansorpii</name>
    <dbReference type="NCBI Taxonomy" id="288768"/>
    <lineage>
        <taxon>Bacteria</taxon>
        <taxon>Pseudomonadati</taxon>
        <taxon>Pseudomonadota</taxon>
        <taxon>Betaproteobacteria</taxon>
        <taxon>Burkholderiales</taxon>
        <taxon>Alcaligenaceae</taxon>
        <taxon>Bordetella</taxon>
    </lineage>
</organism>
<dbReference type="InterPro" id="IPR036390">
    <property type="entry name" value="WH_DNA-bd_sf"/>
</dbReference>
<dbReference type="Gene3D" id="3.40.190.10">
    <property type="entry name" value="Periplasmic binding protein-like II"/>
    <property type="match status" value="2"/>
</dbReference>
<dbReference type="RefSeq" id="WP_066131233.1">
    <property type="nucleotide sequence ID" value="NZ_FKIF01000007.1"/>
</dbReference>
<dbReference type="PRINTS" id="PR00039">
    <property type="entry name" value="HTHLYSR"/>
</dbReference>
<keyword evidence="2" id="KW-0805">Transcription regulation</keyword>
<keyword evidence="4" id="KW-0804">Transcription</keyword>
<evidence type="ECO:0000256" key="2">
    <source>
        <dbReference type="ARBA" id="ARBA00023015"/>
    </source>
</evidence>
<evidence type="ECO:0000256" key="4">
    <source>
        <dbReference type="ARBA" id="ARBA00023163"/>
    </source>
</evidence>
<dbReference type="GO" id="GO:0003677">
    <property type="term" value="F:DNA binding"/>
    <property type="evidence" value="ECO:0007669"/>
    <property type="project" value="UniProtKB-KW"/>
</dbReference>
<gene>
    <name evidence="6" type="primary">tfdS</name>
    <name evidence="6" type="ORF">SAMEA3906486_04171</name>
</gene>
<dbReference type="Proteomes" id="UP000076848">
    <property type="component" value="Unassembled WGS sequence"/>
</dbReference>
<evidence type="ECO:0000256" key="3">
    <source>
        <dbReference type="ARBA" id="ARBA00023125"/>
    </source>
</evidence>
<dbReference type="SUPFAM" id="SSF53850">
    <property type="entry name" value="Periplasmic binding protein-like II"/>
    <property type="match status" value="1"/>
</dbReference>
<comment type="similarity">
    <text evidence="1">Belongs to the LysR transcriptional regulatory family.</text>
</comment>
<dbReference type="InterPro" id="IPR005119">
    <property type="entry name" value="LysR_subst-bd"/>
</dbReference>
<feature type="domain" description="HTH lysR-type" evidence="5">
    <location>
        <begin position="1"/>
        <end position="58"/>
    </location>
</feature>
<evidence type="ECO:0000256" key="1">
    <source>
        <dbReference type="ARBA" id="ARBA00009437"/>
    </source>
</evidence>
<dbReference type="OrthoDB" id="9157176at2"/>
<dbReference type="Pfam" id="PF03466">
    <property type="entry name" value="LysR_substrate"/>
    <property type="match status" value="1"/>
</dbReference>
<dbReference type="AlphaFoldDB" id="A0A157SQB7"/>
<dbReference type="PANTHER" id="PTHR30346:SF0">
    <property type="entry name" value="HCA OPERON TRANSCRIPTIONAL ACTIVATOR HCAR"/>
    <property type="match status" value="1"/>
</dbReference>
<dbReference type="GO" id="GO:0003700">
    <property type="term" value="F:DNA-binding transcription factor activity"/>
    <property type="evidence" value="ECO:0007669"/>
    <property type="project" value="InterPro"/>
</dbReference>
<dbReference type="GO" id="GO:0032993">
    <property type="term" value="C:protein-DNA complex"/>
    <property type="evidence" value="ECO:0007669"/>
    <property type="project" value="TreeGrafter"/>
</dbReference>